<comment type="caution">
    <text evidence="1">The sequence shown here is derived from an EMBL/GenBank/DDBJ whole genome shotgun (WGS) entry which is preliminary data.</text>
</comment>
<dbReference type="AlphaFoldDB" id="A0A4Y3RAC4"/>
<keyword evidence="2" id="KW-1185">Reference proteome</keyword>
<dbReference type="Proteomes" id="UP000319210">
    <property type="component" value="Unassembled WGS sequence"/>
</dbReference>
<gene>
    <name evidence="1" type="ORF">SCA03_52910</name>
</gene>
<accession>A0A4Y3RAC4</accession>
<evidence type="ECO:0000313" key="2">
    <source>
        <dbReference type="Proteomes" id="UP000319210"/>
    </source>
</evidence>
<proteinExistence type="predicted"/>
<reference evidence="1 2" key="1">
    <citation type="submission" date="2019-06" db="EMBL/GenBank/DDBJ databases">
        <title>Whole genome shotgun sequence of Streptomyces cacaoi subsp. cacaoi NBRC 12748.</title>
        <authorList>
            <person name="Hosoyama A."/>
            <person name="Uohara A."/>
            <person name="Ohji S."/>
            <person name="Ichikawa N."/>
        </authorList>
    </citation>
    <scope>NUCLEOTIDE SEQUENCE [LARGE SCALE GENOMIC DNA]</scope>
    <source>
        <strain evidence="1 2">NBRC 12748</strain>
    </source>
</reference>
<protein>
    <submittedName>
        <fullName evidence="1">Uncharacterized protein</fullName>
    </submittedName>
</protein>
<sequence>MGEFVVGTFSWVARGVGAALDYLNLRSGVGTLTGNLRTRRK</sequence>
<dbReference type="RefSeq" id="WP_267883227.1">
    <property type="nucleotide sequence ID" value="NZ_BJMM01000035.1"/>
</dbReference>
<evidence type="ECO:0000313" key="1">
    <source>
        <dbReference type="EMBL" id="GEB52740.1"/>
    </source>
</evidence>
<name>A0A4Y3RAC4_STRCI</name>
<organism evidence="1 2">
    <name type="scientific">Streptomyces cacaoi</name>
    <dbReference type="NCBI Taxonomy" id="1898"/>
    <lineage>
        <taxon>Bacteria</taxon>
        <taxon>Bacillati</taxon>
        <taxon>Actinomycetota</taxon>
        <taxon>Actinomycetes</taxon>
        <taxon>Kitasatosporales</taxon>
        <taxon>Streptomycetaceae</taxon>
        <taxon>Streptomyces</taxon>
    </lineage>
</organism>
<dbReference type="EMBL" id="BJMM01000035">
    <property type="protein sequence ID" value="GEB52740.1"/>
    <property type="molecule type" value="Genomic_DNA"/>
</dbReference>